<evidence type="ECO:0000259" key="2">
    <source>
        <dbReference type="Pfam" id="PF19573"/>
    </source>
</evidence>
<dbReference type="AlphaFoldDB" id="A0A4U3KZU2"/>
<dbReference type="Pfam" id="PF19573">
    <property type="entry name" value="DUF6089"/>
    <property type="match status" value="1"/>
</dbReference>
<dbReference type="InterPro" id="IPR045743">
    <property type="entry name" value="DUF6089"/>
</dbReference>
<proteinExistence type="predicted"/>
<reference evidence="3 4" key="1">
    <citation type="submission" date="2019-05" db="EMBL/GenBank/DDBJ databases">
        <title>Panacibacter sp. strain 17mud1-8 Genome sequencing and assembly.</title>
        <authorList>
            <person name="Chhetri G."/>
        </authorList>
    </citation>
    <scope>NUCLEOTIDE SEQUENCE [LARGE SCALE GENOMIC DNA]</scope>
    <source>
        <strain evidence="3 4">17mud1-8</strain>
    </source>
</reference>
<dbReference type="RefSeq" id="WP_137262960.1">
    <property type="nucleotide sequence ID" value="NZ_SZQL01000014.1"/>
</dbReference>
<organism evidence="3 4">
    <name type="scientific">Ilyomonas limi</name>
    <dbReference type="NCBI Taxonomy" id="2575867"/>
    <lineage>
        <taxon>Bacteria</taxon>
        <taxon>Pseudomonadati</taxon>
        <taxon>Bacteroidota</taxon>
        <taxon>Chitinophagia</taxon>
        <taxon>Chitinophagales</taxon>
        <taxon>Chitinophagaceae</taxon>
        <taxon>Ilyomonas</taxon>
    </lineage>
</organism>
<dbReference type="OrthoDB" id="654178at2"/>
<dbReference type="Proteomes" id="UP000305848">
    <property type="component" value="Unassembled WGS sequence"/>
</dbReference>
<gene>
    <name evidence="3" type="ORF">FC093_16760</name>
</gene>
<protein>
    <recommendedName>
        <fullName evidence="2">DUF6089 domain-containing protein</fullName>
    </recommendedName>
</protein>
<accession>A0A4U3KZU2</accession>
<keyword evidence="4" id="KW-1185">Reference proteome</keyword>
<evidence type="ECO:0000256" key="1">
    <source>
        <dbReference type="SAM" id="SignalP"/>
    </source>
</evidence>
<keyword evidence="1" id="KW-0732">Signal</keyword>
<evidence type="ECO:0000313" key="3">
    <source>
        <dbReference type="EMBL" id="TKK66687.1"/>
    </source>
</evidence>
<evidence type="ECO:0000313" key="4">
    <source>
        <dbReference type="Proteomes" id="UP000305848"/>
    </source>
</evidence>
<comment type="caution">
    <text evidence="3">The sequence shown here is derived from an EMBL/GenBank/DDBJ whole genome shotgun (WGS) entry which is preliminary data.</text>
</comment>
<dbReference type="SUPFAM" id="SSF56925">
    <property type="entry name" value="OMPA-like"/>
    <property type="match status" value="1"/>
</dbReference>
<feature type="domain" description="DUF6089" evidence="2">
    <location>
        <begin position="25"/>
        <end position="211"/>
    </location>
</feature>
<sequence>MYKSILLAGIICLSAFASKAQLYESNVRQGEFGLAIGAGHYFGDLNTRASLNRPKFSAGAFYIKQFNNYIGLKIAANYARLGYSDIYSKNETQHRRNLSFNSNIWEFSASGQFNFFHFMPGVDGYNFTPYVSLGIGIFSYDPYAYLGGNKYYLRPLGTEGQGSSLYPDRKQYGTIAGCFPLSVGLKYALTEGTNIFAEVGYRFTTTDYLDDVSTTFVGEEPFVYPSSDPAVPPSVIGPDGQVNPAYLLSDRSYETGTRIGIKGRQRGNSQQKDAYVLAQVGVSFNITSYRCPTASGKSVKF</sequence>
<dbReference type="InterPro" id="IPR011250">
    <property type="entry name" value="OMP/PagP_B-barrel"/>
</dbReference>
<name>A0A4U3KZU2_9BACT</name>
<dbReference type="Gene3D" id="2.40.128.130">
    <property type="entry name" value="Autotransporter beta-domain"/>
    <property type="match status" value="1"/>
</dbReference>
<dbReference type="EMBL" id="SZQL01000014">
    <property type="protein sequence ID" value="TKK66687.1"/>
    <property type="molecule type" value="Genomic_DNA"/>
</dbReference>
<feature type="chain" id="PRO_5020878194" description="DUF6089 domain-containing protein" evidence="1">
    <location>
        <begin position="20"/>
        <end position="301"/>
    </location>
</feature>
<feature type="signal peptide" evidence="1">
    <location>
        <begin position="1"/>
        <end position="19"/>
    </location>
</feature>
<dbReference type="InterPro" id="IPR036709">
    <property type="entry name" value="Autotransporte_beta_dom_sf"/>
</dbReference>